<keyword evidence="1" id="KW-1133">Transmembrane helix</keyword>
<evidence type="ECO:0000256" key="1">
    <source>
        <dbReference type="SAM" id="Phobius"/>
    </source>
</evidence>
<name>A0A2P2L1R1_RHIMU</name>
<protein>
    <submittedName>
        <fullName evidence="2">Uncharacterized protein</fullName>
    </submittedName>
</protein>
<sequence length="50" mass="5824">MGYALFPSLVWFFQNAIFLGVLFFLSEVYQRPLLRGENLVCAKRSILNKL</sequence>
<organism evidence="2">
    <name type="scientific">Rhizophora mucronata</name>
    <name type="common">Asiatic mangrove</name>
    <dbReference type="NCBI Taxonomy" id="61149"/>
    <lineage>
        <taxon>Eukaryota</taxon>
        <taxon>Viridiplantae</taxon>
        <taxon>Streptophyta</taxon>
        <taxon>Embryophyta</taxon>
        <taxon>Tracheophyta</taxon>
        <taxon>Spermatophyta</taxon>
        <taxon>Magnoliopsida</taxon>
        <taxon>eudicotyledons</taxon>
        <taxon>Gunneridae</taxon>
        <taxon>Pentapetalae</taxon>
        <taxon>rosids</taxon>
        <taxon>fabids</taxon>
        <taxon>Malpighiales</taxon>
        <taxon>Rhizophoraceae</taxon>
        <taxon>Rhizophora</taxon>
    </lineage>
</organism>
<reference evidence="2" key="1">
    <citation type="submission" date="2018-02" db="EMBL/GenBank/DDBJ databases">
        <title>Rhizophora mucronata_Transcriptome.</title>
        <authorList>
            <person name="Meera S.P."/>
            <person name="Sreeshan A."/>
            <person name="Augustine A."/>
        </authorList>
    </citation>
    <scope>NUCLEOTIDE SEQUENCE</scope>
    <source>
        <tissue evidence="2">Leaf</tissue>
    </source>
</reference>
<keyword evidence="1" id="KW-0472">Membrane</keyword>
<dbReference type="EMBL" id="GGEC01031389">
    <property type="protein sequence ID" value="MBX11873.1"/>
    <property type="molecule type" value="Transcribed_RNA"/>
</dbReference>
<keyword evidence="1" id="KW-0812">Transmembrane</keyword>
<accession>A0A2P2L1R1</accession>
<dbReference type="AlphaFoldDB" id="A0A2P2L1R1"/>
<feature type="transmembrane region" description="Helical" evidence="1">
    <location>
        <begin position="6"/>
        <end position="25"/>
    </location>
</feature>
<proteinExistence type="predicted"/>
<evidence type="ECO:0000313" key="2">
    <source>
        <dbReference type="EMBL" id="MBX11873.1"/>
    </source>
</evidence>